<sequence>MLHYNKDTPLFSARAEVFPGTVFSSISVSFSSPHARRYFPSGSFNPQPLTLFSARAEVFPCGTGMAGDFNTLLRTRGGISFENYAFDVVGYSSPHARRYFQLRA</sequence>
<organism evidence="1 2">
    <name type="scientific">Actinobaculum suis</name>
    <dbReference type="NCBI Taxonomy" id="1657"/>
    <lineage>
        <taxon>Bacteria</taxon>
        <taxon>Bacillati</taxon>
        <taxon>Actinomycetota</taxon>
        <taxon>Actinomycetes</taxon>
        <taxon>Actinomycetales</taxon>
        <taxon>Actinomycetaceae</taxon>
        <taxon>Actinobaculum</taxon>
    </lineage>
</organism>
<gene>
    <name evidence="1" type="ORF">SAMN05421878_1028</name>
</gene>
<keyword evidence="2" id="KW-1185">Reference proteome</keyword>
<evidence type="ECO:0000313" key="2">
    <source>
        <dbReference type="Proteomes" id="UP000182744"/>
    </source>
</evidence>
<accession>A0A1G6ZZ63</accession>
<dbReference type="Proteomes" id="UP000182744">
    <property type="component" value="Unassembled WGS sequence"/>
</dbReference>
<evidence type="ECO:0000313" key="1">
    <source>
        <dbReference type="EMBL" id="SDE07968.1"/>
    </source>
</evidence>
<dbReference type="AlphaFoldDB" id="A0A1G6ZZ63"/>
<reference evidence="2" key="1">
    <citation type="submission" date="2016-10" db="EMBL/GenBank/DDBJ databases">
        <authorList>
            <person name="Varghese N."/>
        </authorList>
    </citation>
    <scope>NUCLEOTIDE SEQUENCE [LARGE SCALE GENOMIC DNA]</scope>
    <source>
        <strain evidence="2">DSM 20639</strain>
    </source>
</reference>
<name>A0A1G6ZZ63_9ACTO</name>
<proteinExistence type="predicted"/>
<protein>
    <submittedName>
        <fullName evidence="1">Uncharacterized protein</fullName>
    </submittedName>
</protein>
<dbReference type="EMBL" id="FNAU01000002">
    <property type="protein sequence ID" value="SDE07968.1"/>
    <property type="molecule type" value="Genomic_DNA"/>
</dbReference>